<reference evidence="10" key="1">
    <citation type="submission" date="2016-10" db="EMBL/GenBank/DDBJ databases">
        <authorList>
            <person name="Varghese N."/>
            <person name="Submissions S."/>
        </authorList>
    </citation>
    <scope>NUCLEOTIDE SEQUENCE [LARGE SCALE GENOMIC DNA]</scope>
    <source>
        <strain evidence="10">DSM 14807</strain>
    </source>
</reference>
<dbReference type="EMBL" id="FPCJ01000001">
    <property type="protein sequence ID" value="SFV30277.1"/>
    <property type="molecule type" value="Genomic_DNA"/>
</dbReference>
<comment type="function">
    <text evidence="5 6">Responsible for the release of ribosomes from messenger RNA at the termination of protein biosynthesis. May increase the efficiency of translation by recycling ribosomes from one round of translation to another.</text>
</comment>
<dbReference type="RefSeq" id="WP_092457897.1">
    <property type="nucleotide sequence ID" value="NZ_FPCJ01000001.1"/>
</dbReference>
<keyword evidence="4 6" id="KW-0648">Protein biosynthesis</keyword>
<feature type="coiled-coil region" evidence="7">
    <location>
        <begin position="148"/>
        <end position="175"/>
    </location>
</feature>
<dbReference type="Gene3D" id="1.10.132.20">
    <property type="entry name" value="Ribosome-recycling factor"/>
    <property type="match status" value="1"/>
</dbReference>
<evidence type="ECO:0000256" key="2">
    <source>
        <dbReference type="ARBA" id="ARBA00005912"/>
    </source>
</evidence>
<dbReference type="NCBIfam" id="TIGR00496">
    <property type="entry name" value="frr"/>
    <property type="match status" value="1"/>
</dbReference>
<dbReference type="GO" id="GO:0043023">
    <property type="term" value="F:ribosomal large subunit binding"/>
    <property type="evidence" value="ECO:0007669"/>
    <property type="project" value="TreeGrafter"/>
</dbReference>
<dbReference type="PANTHER" id="PTHR20982:SF3">
    <property type="entry name" value="MITOCHONDRIAL RIBOSOME RECYCLING FACTOR PSEUDO 1"/>
    <property type="match status" value="1"/>
</dbReference>
<dbReference type="GO" id="GO:0006415">
    <property type="term" value="P:translational termination"/>
    <property type="evidence" value="ECO:0007669"/>
    <property type="project" value="UniProtKB-UniRule"/>
</dbReference>
<evidence type="ECO:0000256" key="1">
    <source>
        <dbReference type="ARBA" id="ARBA00004496"/>
    </source>
</evidence>
<dbReference type="GO" id="GO:0005737">
    <property type="term" value="C:cytoplasm"/>
    <property type="evidence" value="ECO:0007669"/>
    <property type="project" value="UniProtKB-SubCell"/>
</dbReference>
<dbReference type="Gene3D" id="3.30.1360.40">
    <property type="match status" value="1"/>
</dbReference>
<dbReference type="AlphaFoldDB" id="A0A1I7N6K2"/>
<dbReference type="SUPFAM" id="SSF55194">
    <property type="entry name" value="Ribosome recycling factor, RRF"/>
    <property type="match status" value="1"/>
</dbReference>
<evidence type="ECO:0000256" key="7">
    <source>
        <dbReference type="SAM" id="Coils"/>
    </source>
</evidence>
<name>A0A1I7N6K2_9BACT</name>
<keyword evidence="3 6" id="KW-0963">Cytoplasm</keyword>
<proteinExistence type="inferred from homology"/>
<keyword evidence="7" id="KW-0175">Coiled coil</keyword>
<evidence type="ECO:0000256" key="4">
    <source>
        <dbReference type="ARBA" id="ARBA00022917"/>
    </source>
</evidence>
<comment type="subcellular location">
    <subcellularLocation>
        <location evidence="1 6">Cytoplasm</location>
    </subcellularLocation>
</comment>
<feature type="domain" description="Ribosome recycling factor" evidence="8">
    <location>
        <begin position="23"/>
        <end position="185"/>
    </location>
</feature>
<dbReference type="FunFam" id="3.30.1360.40:FF:000001">
    <property type="entry name" value="Ribosome-recycling factor"/>
    <property type="match status" value="1"/>
</dbReference>
<gene>
    <name evidence="6" type="primary">frr</name>
    <name evidence="9" type="ORF">SAMN05660895_0748</name>
</gene>
<evidence type="ECO:0000256" key="5">
    <source>
        <dbReference type="ARBA" id="ARBA00025050"/>
    </source>
</evidence>
<dbReference type="Pfam" id="PF01765">
    <property type="entry name" value="RRF"/>
    <property type="match status" value="1"/>
</dbReference>
<evidence type="ECO:0000259" key="8">
    <source>
        <dbReference type="Pfam" id="PF01765"/>
    </source>
</evidence>
<evidence type="ECO:0000313" key="9">
    <source>
        <dbReference type="EMBL" id="SFV30277.1"/>
    </source>
</evidence>
<dbReference type="Proteomes" id="UP000199537">
    <property type="component" value="Unassembled WGS sequence"/>
</dbReference>
<protein>
    <recommendedName>
        <fullName evidence="6">Ribosome-recycling factor</fullName>
        <shortName evidence="6">RRF</shortName>
    </recommendedName>
    <alternativeName>
        <fullName evidence="6">Ribosome-releasing factor</fullName>
    </alternativeName>
</protein>
<dbReference type="InterPro" id="IPR002661">
    <property type="entry name" value="Ribosome_recyc_fac"/>
</dbReference>
<dbReference type="STRING" id="1393122.SAMN05660895_0748"/>
<organism evidence="9 10">
    <name type="scientific">Thermoflavifilum thermophilum</name>
    <dbReference type="NCBI Taxonomy" id="1393122"/>
    <lineage>
        <taxon>Bacteria</taxon>
        <taxon>Pseudomonadati</taxon>
        <taxon>Bacteroidota</taxon>
        <taxon>Chitinophagia</taxon>
        <taxon>Chitinophagales</taxon>
        <taxon>Chitinophagaceae</taxon>
        <taxon>Thermoflavifilum</taxon>
    </lineage>
</organism>
<dbReference type="InterPro" id="IPR023584">
    <property type="entry name" value="Ribosome_recyc_fac_dom"/>
</dbReference>
<dbReference type="OrthoDB" id="9804006at2"/>
<dbReference type="InterPro" id="IPR036191">
    <property type="entry name" value="RRF_sf"/>
</dbReference>
<dbReference type="FunFam" id="1.10.132.20:FF:000001">
    <property type="entry name" value="Ribosome-recycling factor"/>
    <property type="match status" value="1"/>
</dbReference>
<sequence length="187" mass="21237">MEEELTLIIEDAREKMQKAIQHLESELVKIRAGKANPQMLEGIQVEYYGAFVPLNQVANVTAADARTIVIQPWEKQMVPVIEKAIIAANLGFTPQNDGQIIRIFLPPLTEERRRDLVKRVNAEGEQAKIAIRNIRRDAIEEIKKMQKNGLSEDQAKDAEEEAQQLTNKFIALVDKYCAAKEKEIMVV</sequence>
<dbReference type="HAMAP" id="MF_00040">
    <property type="entry name" value="RRF"/>
    <property type="match status" value="1"/>
</dbReference>
<dbReference type="CDD" id="cd00520">
    <property type="entry name" value="RRF"/>
    <property type="match status" value="1"/>
</dbReference>
<keyword evidence="10" id="KW-1185">Reference proteome</keyword>
<accession>A0A1I7N6K2</accession>
<evidence type="ECO:0000256" key="3">
    <source>
        <dbReference type="ARBA" id="ARBA00022490"/>
    </source>
</evidence>
<comment type="similarity">
    <text evidence="2 6">Belongs to the RRF family.</text>
</comment>
<dbReference type="PANTHER" id="PTHR20982">
    <property type="entry name" value="RIBOSOME RECYCLING FACTOR"/>
    <property type="match status" value="1"/>
</dbReference>
<evidence type="ECO:0000256" key="6">
    <source>
        <dbReference type="HAMAP-Rule" id="MF_00040"/>
    </source>
</evidence>
<evidence type="ECO:0000313" key="10">
    <source>
        <dbReference type="Proteomes" id="UP000199537"/>
    </source>
</evidence>